<protein>
    <recommendedName>
        <fullName evidence="9">Deacetylase sirtuin-type domain-containing protein</fullName>
    </recommendedName>
</protein>
<dbReference type="GO" id="GO:0017136">
    <property type="term" value="F:histone deacetylase activity, NAD-dependent"/>
    <property type="evidence" value="ECO:0007669"/>
    <property type="project" value="TreeGrafter"/>
</dbReference>
<evidence type="ECO:0000256" key="6">
    <source>
        <dbReference type="ARBA" id="ARBA00048378"/>
    </source>
</evidence>
<feature type="domain" description="Deacetylase sirtuin-type" evidence="9">
    <location>
        <begin position="4"/>
        <end position="282"/>
    </location>
</feature>
<comment type="caution">
    <text evidence="10">The sequence shown here is derived from an EMBL/GenBank/DDBJ whole genome shotgun (WGS) entry which is preliminary data.</text>
</comment>
<evidence type="ECO:0000259" key="9">
    <source>
        <dbReference type="PROSITE" id="PS50305"/>
    </source>
</evidence>
<feature type="binding site" evidence="8">
    <location>
        <position position="170"/>
    </location>
    <ligand>
        <name>Zn(2+)</name>
        <dbReference type="ChEBI" id="CHEBI:29105"/>
    </ligand>
</feature>
<evidence type="ECO:0000256" key="3">
    <source>
        <dbReference type="ARBA" id="ARBA00022723"/>
    </source>
</evidence>
<keyword evidence="5" id="KW-0520">NAD</keyword>
<evidence type="ECO:0000256" key="4">
    <source>
        <dbReference type="ARBA" id="ARBA00022833"/>
    </source>
</evidence>
<dbReference type="OrthoDB" id="420264at2759"/>
<dbReference type="EMBL" id="VCGU01000458">
    <property type="protein sequence ID" value="TRY62547.1"/>
    <property type="molecule type" value="Genomic_DNA"/>
</dbReference>
<feature type="binding site" evidence="8">
    <location>
        <position position="172"/>
    </location>
    <ligand>
        <name>Zn(2+)</name>
        <dbReference type="ChEBI" id="CHEBI:29105"/>
    </ligand>
</feature>
<evidence type="ECO:0000256" key="1">
    <source>
        <dbReference type="ARBA" id="ARBA00001947"/>
    </source>
</evidence>
<dbReference type="GO" id="GO:0005634">
    <property type="term" value="C:nucleus"/>
    <property type="evidence" value="ECO:0007669"/>
    <property type="project" value="TreeGrafter"/>
</dbReference>
<comment type="catalytic activity">
    <reaction evidence="6">
        <text>N(6)-hexadecanoyl-L-lysyl-[protein] + NAD(+) + H2O = 2''-O-hexadecanoyl-ADP-D-ribose + nicotinamide + L-lysyl-[protein]</text>
        <dbReference type="Rhea" id="RHEA:70563"/>
        <dbReference type="Rhea" id="RHEA-COMP:9752"/>
        <dbReference type="Rhea" id="RHEA-COMP:14175"/>
        <dbReference type="ChEBI" id="CHEBI:15377"/>
        <dbReference type="ChEBI" id="CHEBI:17154"/>
        <dbReference type="ChEBI" id="CHEBI:29969"/>
        <dbReference type="ChEBI" id="CHEBI:57540"/>
        <dbReference type="ChEBI" id="CHEBI:138936"/>
        <dbReference type="ChEBI" id="CHEBI:189673"/>
    </reaction>
    <physiologicalReaction direction="left-to-right" evidence="6">
        <dbReference type="Rhea" id="RHEA:70564"/>
    </physiologicalReaction>
</comment>
<dbReference type="Gene3D" id="3.40.50.1220">
    <property type="entry name" value="TPP-binding domain"/>
    <property type="match status" value="1"/>
</dbReference>
<accession>A0A553NAV1</accession>
<dbReference type="STRING" id="6832.A0A553NAV1"/>
<dbReference type="GO" id="GO:0070403">
    <property type="term" value="F:NAD+ binding"/>
    <property type="evidence" value="ECO:0007669"/>
    <property type="project" value="InterPro"/>
</dbReference>
<keyword evidence="11" id="KW-1185">Reference proteome</keyword>
<evidence type="ECO:0000256" key="5">
    <source>
        <dbReference type="ARBA" id="ARBA00023027"/>
    </source>
</evidence>
<sequence>MGTTHSSETNLDEVCQKLKSGHFKNVVIMCGAGISTSAGVPDFRSPSMGLYFKLKKYNLPYPEAVFEGSYFRQDPKPFYSLVRDIFPQELVPTPTHRFLALLHQKGFLRRVYTQNIDGLEFAGGLPEEKVVEAHGTFHRCHCSSCQKTFSLPWLQNEIFHPERNDGVPKCDCGGVVRPDVVLFGEAMPSRFFDLCNEDFERCDLLLIFGTSLAVAPFNGLFAKVGGDVTRVFINRTKPGSLGVLSRILGLGHRVSLSEATDLIELGDCDEKVEEICSKTGWTEDLSMIPISPIKMSSNIDS</sequence>
<gene>
    <name evidence="10" type="ORF">TCAL_08198</name>
</gene>
<dbReference type="Pfam" id="PF02146">
    <property type="entry name" value="SIR2"/>
    <property type="match status" value="1"/>
</dbReference>
<evidence type="ECO:0000256" key="2">
    <source>
        <dbReference type="ARBA" id="ARBA00022679"/>
    </source>
</evidence>
<proteinExistence type="predicted"/>
<dbReference type="SUPFAM" id="SSF52467">
    <property type="entry name" value="DHS-like NAD/FAD-binding domain"/>
    <property type="match status" value="1"/>
</dbReference>
<feature type="binding site" evidence="8">
    <location>
        <position position="142"/>
    </location>
    <ligand>
        <name>Zn(2+)</name>
        <dbReference type="ChEBI" id="CHEBI:29105"/>
    </ligand>
</feature>
<evidence type="ECO:0000256" key="7">
    <source>
        <dbReference type="ARBA" id="ARBA00048905"/>
    </source>
</evidence>
<reference evidence="10 11" key="1">
    <citation type="journal article" date="2018" name="Nat. Ecol. Evol.">
        <title>Genomic signatures of mitonuclear coevolution across populations of Tigriopus californicus.</title>
        <authorList>
            <person name="Barreto F.S."/>
            <person name="Watson E.T."/>
            <person name="Lima T.G."/>
            <person name="Willett C.S."/>
            <person name="Edmands S."/>
            <person name="Li W."/>
            <person name="Burton R.S."/>
        </authorList>
    </citation>
    <scope>NUCLEOTIDE SEQUENCE [LARGE SCALE GENOMIC DNA]</scope>
    <source>
        <strain evidence="10 11">San Diego</strain>
    </source>
</reference>
<keyword evidence="3 8" id="KW-0479">Metal-binding</keyword>
<dbReference type="InterPro" id="IPR050134">
    <property type="entry name" value="NAD-dep_sirtuin_deacylases"/>
</dbReference>
<dbReference type="PROSITE" id="PS50305">
    <property type="entry name" value="SIRTUIN"/>
    <property type="match status" value="1"/>
</dbReference>
<dbReference type="Gene3D" id="3.30.1600.10">
    <property type="entry name" value="SIR2/SIRT2 'Small Domain"/>
    <property type="match status" value="1"/>
</dbReference>
<dbReference type="InterPro" id="IPR029035">
    <property type="entry name" value="DHS-like_NAD/FAD-binding_dom"/>
</dbReference>
<dbReference type="Proteomes" id="UP000318571">
    <property type="component" value="Chromosome 10"/>
</dbReference>
<feature type="binding site" evidence="8">
    <location>
        <position position="145"/>
    </location>
    <ligand>
        <name>Zn(2+)</name>
        <dbReference type="ChEBI" id="CHEBI:29105"/>
    </ligand>
</feature>
<dbReference type="GO" id="GO:0046872">
    <property type="term" value="F:metal ion binding"/>
    <property type="evidence" value="ECO:0007669"/>
    <property type="project" value="UniProtKB-KW"/>
</dbReference>
<dbReference type="PANTHER" id="PTHR11085">
    <property type="entry name" value="NAD-DEPENDENT PROTEIN DEACYLASE SIRTUIN-5, MITOCHONDRIAL-RELATED"/>
    <property type="match status" value="1"/>
</dbReference>
<keyword evidence="4 8" id="KW-0862">Zinc</keyword>
<comment type="cofactor">
    <cofactor evidence="1">
        <name>Zn(2+)</name>
        <dbReference type="ChEBI" id="CHEBI:29105"/>
    </cofactor>
</comment>
<name>A0A553NAV1_TIGCA</name>
<dbReference type="InterPro" id="IPR003000">
    <property type="entry name" value="Sirtuin"/>
</dbReference>
<evidence type="ECO:0000256" key="8">
    <source>
        <dbReference type="PROSITE-ProRule" id="PRU00236"/>
    </source>
</evidence>
<dbReference type="InterPro" id="IPR026591">
    <property type="entry name" value="Sirtuin_cat_small_dom_sf"/>
</dbReference>
<dbReference type="AlphaFoldDB" id="A0A553NAV1"/>
<organism evidence="10 11">
    <name type="scientific">Tigriopus californicus</name>
    <name type="common">Marine copepod</name>
    <dbReference type="NCBI Taxonomy" id="6832"/>
    <lineage>
        <taxon>Eukaryota</taxon>
        <taxon>Metazoa</taxon>
        <taxon>Ecdysozoa</taxon>
        <taxon>Arthropoda</taxon>
        <taxon>Crustacea</taxon>
        <taxon>Multicrustacea</taxon>
        <taxon>Hexanauplia</taxon>
        <taxon>Copepoda</taxon>
        <taxon>Harpacticoida</taxon>
        <taxon>Harpacticidae</taxon>
        <taxon>Tigriopus</taxon>
    </lineage>
</organism>
<dbReference type="PANTHER" id="PTHR11085:SF6">
    <property type="entry name" value="NAD-DEPENDENT PROTEIN DEACETYLASE SIRTUIN-2"/>
    <property type="match status" value="1"/>
</dbReference>
<evidence type="ECO:0000313" key="11">
    <source>
        <dbReference type="Proteomes" id="UP000318571"/>
    </source>
</evidence>
<dbReference type="OMA" id="ATHSCID"/>
<dbReference type="InterPro" id="IPR026590">
    <property type="entry name" value="Ssirtuin_cat_dom"/>
</dbReference>
<feature type="active site" description="Proton acceptor" evidence="8">
    <location>
        <position position="134"/>
    </location>
</feature>
<keyword evidence="2" id="KW-0808">Transferase</keyword>
<comment type="catalytic activity">
    <reaction evidence="7">
        <text>N(6)-tetradecanoyl-L-lysyl-[protein] + NAD(+) + H2O = 2''-O-tetradecanoyl-ADP-D-ribose + nicotinamide + L-lysyl-[protein]</text>
        <dbReference type="Rhea" id="RHEA:70567"/>
        <dbReference type="Rhea" id="RHEA-COMP:9752"/>
        <dbReference type="Rhea" id="RHEA-COMP:15437"/>
        <dbReference type="ChEBI" id="CHEBI:15377"/>
        <dbReference type="ChEBI" id="CHEBI:17154"/>
        <dbReference type="ChEBI" id="CHEBI:29969"/>
        <dbReference type="ChEBI" id="CHEBI:57540"/>
        <dbReference type="ChEBI" id="CHEBI:141129"/>
        <dbReference type="ChEBI" id="CHEBI:189674"/>
    </reaction>
    <physiologicalReaction direction="left-to-right" evidence="7">
        <dbReference type="Rhea" id="RHEA:70568"/>
    </physiologicalReaction>
</comment>
<evidence type="ECO:0000313" key="10">
    <source>
        <dbReference type="EMBL" id="TRY62547.1"/>
    </source>
</evidence>